<evidence type="ECO:0000256" key="3">
    <source>
        <dbReference type="ARBA" id="ARBA00022989"/>
    </source>
</evidence>
<keyword evidence="2 5" id="KW-0812">Transmembrane</keyword>
<keyword evidence="4 5" id="KW-0472">Membrane</keyword>
<gene>
    <name evidence="7" type="ORF">C6Y14_34870</name>
</gene>
<comment type="subcellular location">
    <subcellularLocation>
        <location evidence="1">Membrane</location>
        <topology evidence="1">Multi-pass membrane protein</topology>
    </subcellularLocation>
</comment>
<evidence type="ECO:0000256" key="1">
    <source>
        <dbReference type="ARBA" id="ARBA00004141"/>
    </source>
</evidence>
<accession>A0A2P8PXP3</accession>
<feature type="domain" description="RDD" evidence="6">
    <location>
        <begin position="14"/>
        <end position="123"/>
    </location>
</feature>
<proteinExistence type="predicted"/>
<dbReference type="EMBL" id="PYBJ01000028">
    <property type="protein sequence ID" value="PSM38765.1"/>
    <property type="molecule type" value="Genomic_DNA"/>
</dbReference>
<dbReference type="GO" id="GO:0016020">
    <property type="term" value="C:membrane"/>
    <property type="evidence" value="ECO:0007669"/>
    <property type="project" value="UniProtKB-SubCell"/>
</dbReference>
<sequence length="149" mass="15819">MANQQRTPTRVPAPTPVRRITAAVVDALTALMCGLAAGAATGVKVVDGVVELRPQSPAVWGAALGAALSVSFVNHVLLTLATRASLGKLVAGLRVVRASDGGHPRFLRLTGRWLFGFYWTVVFVPIHLATDSDVEQQDAVGLRIVRRKS</sequence>
<evidence type="ECO:0000313" key="8">
    <source>
        <dbReference type="Proteomes" id="UP000240429"/>
    </source>
</evidence>
<evidence type="ECO:0000256" key="2">
    <source>
        <dbReference type="ARBA" id="ARBA00022692"/>
    </source>
</evidence>
<dbReference type="Proteomes" id="UP000240429">
    <property type="component" value="Unassembled WGS sequence"/>
</dbReference>
<evidence type="ECO:0000259" key="6">
    <source>
        <dbReference type="Pfam" id="PF06271"/>
    </source>
</evidence>
<dbReference type="AlphaFoldDB" id="A0A2P8PXP3"/>
<dbReference type="RefSeq" id="WP_107020885.1">
    <property type="nucleotide sequence ID" value="NZ_KZ679054.1"/>
</dbReference>
<feature type="transmembrane region" description="Helical" evidence="5">
    <location>
        <begin position="60"/>
        <end position="81"/>
    </location>
</feature>
<feature type="transmembrane region" description="Helical" evidence="5">
    <location>
        <begin position="113"/>
        <end position="130"/>
    </location>
</feature>
<reference evidence="7 8" key="1">
    <citation type="submission" date="2018-03" db="EMBL/GenBank/DDBJ databases">
        <title>Streptomyces dioscori sp. nov., a novel endophytic actinobacterium isolated from bulbil of Dioscorea bulbifera L.</title>
        <authorList>
            <person name="Zhikuan W."/>
        </authorList>
    </citation>
    <scope>NUCLEOTIDE SEQUENCE [LARGE SCALE GENOMIC DNA]</scope>
    <source>
        <strain evidence="7 8">A217</strain>
    </source>
</reference>
<feature type="transmembrane region" description="Helical" evidence="5">
    <location>
        <begin position="20"/>
        <end position="40"/>
    </location>
</feature>
<dbReference type="Pfam" id="PF06271">
    <property type="entry name" value="RDD"/>
    <property type="match status" value="1"/>
</dbReference>
<dbReference type="OrthoDB" id="3536214at2"/>
<organism evidence="7 8">
    <name type="scientific">Streptomyces dioscori</name>
    <dbReference type="NCBI Taxonomy" id="2109333"/>
    <lineage>
        <taxon>Bacteria</taxon>
        <taxon>Bacillati</taxon>
        <taxon>Actinomycetota</taxon>
        <taxon>Actinomycetes</taxon>
        <taxon>Kitasatosporales</taxon>
        <taxon>Streptomycetaceae</taxon>
        <taxon>Streptomyces</taxon>
        <taxon>Streptomyces aurantiacus group</taxon>
    </lineage>
</organism>
<keyword evidence="8" id="KW-1185">Reference proteome</keyword>
<evidence type="ECO:0000256" key="5">
    <source>
        <dbReference type="SAM" id="Phobius"/>
    </source>
</evidence>
<evidence type="ECO:0000256" key="4">
    <source>
        <dbReference type="ARBA" id="ARBA00023136"/>
    </source>
</evidence>
<dbReference type="InterPro" id="IPR010432">
    <property type="entry name" value="RDD"/>
</dbReference>
<evidence type="ECO:0000313" key="7">
    <source>
        <dbReference type="EMBL" id="PSM38765.1"/>
    </source>
</evidence>
<protein>
    <submittedName>
        <fullName evidence="7">RDD family protein</fullName>
    </submittedName>
</protein>
<keyword evidence="3 5" id="KW-1133">Transmembrane helix</keyword>
<comment type="caution">
    <text evidence="7">The sequence shown here is derived from an EMBL/GenBank/DDBJ whole genome shotgun (WGS) entry which is preliminary data.</text>
</comment>
<name>A0A2P8PXP3_9ACTN</name>